<evidence type="ECO:0000259" key="2">
    <source>
        <dbReference type="PROSITE" id="PS51644"/>
    </source>
</evidence>
<sequence>MTPIGTPGNRRMAMLIDGDNAQPSLIEKMLAETSKYGLITIRRIYGDWTASNMGGWKEMLQTYAIQPIQQFRYTIGKNATDSAMIIDAMDILYGGGVDAFCLVSSDSDYTRLATRIREKGFFVMGIGKKTTPRAFVNACDVFVYTQNLVPQEPPKPAPSKPKTTSAAAANNNQAPEPVEPPEAAAPDPLPLLRNAFDIAASDDGWAFLGTLGHHVRQLDPGFDSRTYGYKQLSSLIRAYPKIFTVRELKTADGNSVISVKLKE</sequence>
<dbReference type="Gene3D" id="3.40.50.1010">
    <property type="entry name" value="5'-nuclease"/>
    <property type="match status" value="1"/>
</dbReference>
<feature type="compositionally biased region" description="Low complexity" evidence="1">
    <location>
        <begin position="160"/>
        <end position="186"/>
    </location>
</feature>
<dbReference type="CDD" id="cd11297">
    <property type="entry name" value="PIN_LabA-like_N_1"/>
    <property type="match status" value="1"/>
</dbReference>
<keyword evidence="4" id="KW-1185">Reference proteome</keyword>
<dbReference type="CDD" id="cd10146">
    <property type="entry name" value="LabA_like_C"/>
    <property type="match status" value="1"/>
</dbReference>
<dbReference type="Pfam" id="PF01936">
    <property type="entry name" value="NYN"/>
    <property type="match status" value="1"/>
</dbReference>
<accession>A0A0N8GTD0</accession>
<gene>
    <name evidence="3" type="ORF">ADN01_00190</name>
</gene>
<organism evidence="3 4">
    <name type="scientific">Levilinea saccharolytica</name>
    <dbReference type="NCBI Taxonomy" id="229921"/>
    <lineage>
        <taxon>Bacteria</taxon>
        <taxon>Bacillati</taxon>
        <taxon>Chloroflexota</taxon>
        <taxon>Anaerolineae</taxon>
        <taxon>Anaerolineales</taxon>
        <taxon>Anaerolineaceae</taxon>
        <taxon>Levilinea</taxon>
    </lineage>
</organism>
<dbReference type="PATRIC" id="fig|229921.5.peg.3403"/>
<dbReference type="RefSeq" id="WP_062417962.1">
    <property type="nucleotide sequence ID" value="NZ_DF967974.1"/>
</dbReference>
<dbReference type="EMBL" id="LGCM01000002">
    <property type="protein sequence ID" value="KPL91754.1"/>
    <property type="molecule type" value="Genomic_DNA"/>
</dbReference>
<dbReference type="OrthoDB" id="2379772at2"/>
<reference evidence="3 4" key="1">
    <citation type="submission" date="2015-07" db="EMBL/GenBank/DDBJ databases">
        <title>Genome sequence of Levilinea saccharolytica DSM 16555.</title>
        <authorList>
            <person name="Hemp J."/>
            <person name="Ward L.M."/>
            <person name="Pace L.A."/>
            <person name="Fischer W.W."/>
        </authorList>
    </citation>
    <scope>NUCLEOTIDE SEQUENCE [LARGE SCALE GENOMIC DNA]</scope>
    <source>
        <strain evidence="3 4">KIBI-1</strain>
    </source>
</reference>
<dbReference type="PANTHER" id="PTHR35811">
    <property type="entry name" value="SLR1870 PROTEIN"/>
    <property type="match status" value="1"/>
</dbReference>
<dbReference type="GO" id="GO:0004540">
    <property type="term" value="F:RNA nuclease activity"/>
    <property type="evidence" value="ECO:0007669"/>
    <property type="project" value="InterPro"/>
</dbReference>
<dbReference type="InterPro" id="IPR025605">
    <property type="entry name" value="OST-HTH/LOTUS_dom"/>
</dbReference>
<evidence type="ECO:0000313" key="4">
    <source>
        <dbReference type="Proteomes" id="UP000050501"/>
    </source>
</evidence>
<protein>
    <submittedName>
        <fullName evidence="3">Maebl</fullName>
    </submittedName>
</protein>
<proteinExistence type="predicted"/>
<dbReference type="Proteomes" id="UP000050501">
    <property type="component" value="Unassembled WGS sequence"/>
</dbReference>
<feature type="region of interest" description="Disordered" evidence="1">
    <location>
        <begin position="150"/>
        <end position="186"/>
    </location>
</feature>
<dbReference type="AlphaFoldDB" id="A0A0N8GTD0"/>
<dbReference type="InterPro" id="IPR021139">
    <property type="entry name" value="NYN"/>
</dbReference>
<evidence type="ECO:0000313" key="3">
    <source>
        <dbReference type="EMBL" id="KPL91754.1"/>
    </source>
</evidence>
<comment type="caution">
    <text evidence="3">The sequence shown here is derived from an EMBL/GenBank/DDBJ whole genome shotgun (WGS) entry which is preliminary data.</text>
</comment>
<dbReference type="InterPro" id="IPR041966">
    <property type="entry name" value="LOTUS-like"/>
</dbReference>
<dbReference type="STRING" id="229921.ADN01_00190"/>
<name>A0A0N8GTD0_9CHLR</name>
<dbReference type="PROSITE" id="PS51644">
    <property type="entry name" value="HTH_OST"/>
    <property type="match status" value="1"/>
</dbReference>
<dbReference type="PANTHER" id="PTHR35811:SF1">
    <property type="entry name" value="HTH OST-TYPE DOMAIN-CONTAINING PROTEIN"/>
    <property type="match status" value="1"/>
</dbReference>
<dbReference type="Pfam" id="PF12872">
    <property type="entry name" value="OST-HTH"/>
    <property type="match status" value="1"/>
</dbReference>
<evidence type="ECO:0000256" key="1">
    <source>
        <dbReference type="SAM" id="MobiDB-lite"/>
    </source>
</evidence>
<dbReference type="Gene3D" id="3.30.420.610">
    <property type="entry name" value="LOTUS domain-like"/>
    <property type="match status" value="1"/>
</dbReference>
<feature type="domain" description="HTH OST-type" evidence="2">
    <location>
        <begin position="184"/>
        <end position="263"/>
    </location>
</feature>